<dbReference type="Proteomes" id="UP001281614">
    <property type="component" value="Unassembled WGS sequence"/>
</dbReference>
<sequence>MLGLSGWKPLHFYTAAFLNVAILPKHLKTGETKIKGAINAIPSDPEYSIPKAIVKTAWDGCNSLLLTFGLLNLKWAKYGAPQLMEEKLAIWVNVIISLYIGVPYFQVGMKLPLFTLWGGPILTMMAMLLL</sequence>
<evidence type="ECO:0000256" key="1">
    <source>
        <dbReference type="SAM" id="Phobius"/>
    </source>
</evidence>
<dbReference type="AlphaFoldDB" id="A0AAD9YQT9"/>
<reference evidence="2" key="1">
    <citation type="submission" date="2023-02" db="EMBL/GenBank/DDBJ databases">
        <title>Colletotrichum kahawae CIFC_Que2 genome sequencing and assembly.</title>
        <authorList>
            <person name="Baroncelli R."/>
        </authorList>
    </citation>
    <scope>NUCLEOTIDE SEQUENCE</scope>
    <source>
        <strain evidence="2">CIFC_Que2</strain>
    </source>
</reference>
<proteinExistence type="predicted"/>
<accession>A0AAD9YQT9</accession>
<organism evidence="2 3">
    <name type="scientific">Colletotrichum kahawae</name>
    <name type="common">Coffee berry disease fungus</name>
    <dbReference type="NCBI Taxonomy" id="34407"/>
    <lineage>
        <taxon>Eukaryota</taxon>
        <taxon>Fungi</taxon>
        <taxon>Dikarya</taxon>
        <taxon>Ascomycota</taxon>
        <taxon>Pezizomycotina</taxon>
        <taxon>Sordariomycetes</taxon>
        <taxon>Hypocreomycetidae</taxon>
        <taxon>Glomerellales</taxon>
        <taxon>Glomerellaceae</taxon>
        <taxon>Colletotrichum</taxon>
        <taxon>Colletotrichum gloeosporioides species complex</taxon>
    </lineage>
</organism>
<keyword evidence="1" id="KW-1133">Transmembrane helix</keyword>
<evidence type="ECO:0000313" key="2">
    <source>
        <dbReference type="EMBL" id="KAK2774680.1"/>
    </source>
</evidence>
<comment type="caution">
    <text evidence="2">The sequence shown here is derived from an EMBL/GenBank/DDBJ whole genome shotgun (WGS) entry which is preliminary data.</text>
</comment>
<dbReference type="EMBL" id="VYYT01000044">
    <property type="protein sequence ID" value="KAK2774680.1"/>
    <property type="molecule type" value="Genomic_DNA"/>
</dbReference>
<name>A0AAD9YQT9_COLKA</name>
<evidence type="ECO:0000313" key="3">
    <source>
        <dbReference type="Proteomes" id="UP001281614"/>
    </source>
</evidence>
<keyword evidence="1" id="KW-0472">Membrane</keyword>
<feature type="transmembrane region" description="Helical" evidence="1">
    <location>
        <begin position="88"/>
        <end position="105"/>
    </location>
</feature>
<protein>
    <submittedName>
        <fullName evidence="2">Uncharacterized protein</fullName>
    </submittedName>
</protein>
<gene>
    <name evidence="2" type="ORF">CKAH01_13126</name>
</gene>
<keyword evidence="1" id="KW-0812">Transmembrane</keyword>
<keyword evidence="3" id="KW-1185">Reference proteome</keyword>
<feature type="transmembrane region" description="Helical" evidence="1">
    <location>
        <begin position="111"/>
        <end position="129"/>
    </location>
</feature>